<evidence type="ECO:0000256" key="1">
    <source>
        <dbReference type="ARBA" id="ARBA00006328"/>
    </source>
</evidence>
<dbReference type="InterPro" id="IPR036291">
    <property type="entry name" value="NAD(P)-bd_dom_sf"/>
</dbReference>
<dbReference type="PANTHER" id="PTHR42748:SF7">
    <property type="entry name" value="NMRA LIKE REDOX SENSOR 1-RELATED"/>
    <property type="match status" value="1"/>
</dbReference>
<dbReference type="SUPFAM" id="SSF51735">
    <property type="entry name" value="NAD(P)-binding Rossmann-fold domains"/>
    <property type="match status" value="1"/>
</dbReference>
<keyword evidence="2" id="KW-0521">NADP</keyword>
<sequence>MLVTGATDRYGYAAARALDDAGIDAVVLTRDTDSPAARALTAHGLDVVHGRRDQLDHVEDALADADGAFLSVGTGSARTTTERGETLVRAVERTGTPAVHASVFGADERPGVRCVDVRASVDADLAERGVPHVSLRPGIPLDAFERVRETVEAEGRLPFPLEGHARAAFTDPRDVGRATAAVFRGDIAGSERLPVVGGTHSLYDVATALEAVTGESVRADPRPPTDAPRSLTAFYRWVNEGALLAPSGALTERYGVETAALADYFERRDW</sequence>
<dbReference type="InterPro" id="IPR051164">
    <property type="entry name" value="NmrA-like_oxidored"/>
</dbReference>
<dbReference type="InterPro" id="IPR008030">
    <property type="entry name" value="NmrA-like"/>
</dbReference>
<gene>
    <name evidence="4" type="ORF">GCM10009037_23690</name>
</gene>
<evidence type="ECO:0000313" key="5">
    <source>
        <dbReference type="Proteomes" id="UP000628840"/>
    </source>
</evidence>
<dbReference type="Gene3D" id="3.40.50.720">
    <property type="entry name" value="NAD(P)-binding Rossmann-like Domain"/>
    <property type="match status" value="1"/>
</dbReference>
<evidence type="ECO:0000313" key="4">
    <source>
        <dbReference type="EMBL" id="GGL39210.1"/>
    </source>
</evidence>
<proteinExistence type="inferred from homology"/>
<evidence type="ECO:0000259" key="3">
    <source>
        <dbReference type="Pfam" id="PF05368"/>
    </source>
</evidence>
<dbReference type="Pfam" id="PF05368">
    <property type="entry name" value="NmrA"/>
    <property type="match status" value="1"/>
</dbReference>
<feature type="domain" description="NmrA-like" evidence="3">
    <location>
        <begin position="2"/>
        <end position="223"/>
    </location>
</feature>
<comment type="similarity">
    <text evidence="1">Belongs to the NmrA-type oxidoreductase family.</text>
</comment>
<name>A0A830FEQ0_9EURY</name>
<accession>A0A830FEQ0</accession>
<comment type="caution">
    <text evidence="4">The sequence shown here is derived from an EMBL/GenBank/DDBJ whole genome shotgun (WGS) entry which is preliminary data.</text>
</comment>
<keyword evidence="5" id="KW-1185">Reference proteome</keyword>
<protein>
    <recommendedName>
        <fullName evidence="3">NmrA-like domain-containing protein</fullName>
    </recommendedName>
</protein>
<dbReference type="AlphaFoldDB" id="A0A830FEQ0"/>
<dbReference type="EMBL" id="BMPF01000003">
    <property type="protein sequence ID" value="GGL39210.1"/>
    <property type="molecule type" value="Genomic_DNA"/>
</dbReference>
<dbReference type="PANTHER" id="PTHR42748">
    <property type="entry name" value="NITROGEN METABOLITE REPRESSION PROTEIN NMRA FAMILY MEMBER"/>
    <property type="match status" value="1"/>
</dbReference>
<dbReference type="Proteomes" id="UP000628840">
    <property type="component" value="Unassembled WGS sequence"/>
</dbReference>
<reference evidence="4 5" key="1">
    <citation type="journal article" date="2019" name="Int. J. Syst. Evol. Microbiol.">
        <title>The Global Catalogue of Microorganisms (GCM) 10K type strain sequencing project: providing services to taxonomists for standard genome sequencing and annotation.</title>
        <authorList>
            <consortium name="The Broad Institute Genomics Platform"/>
            <consortium name="The Broad Institute Genome Sequencing Center for Infectious Disease"/>
            <person name="Wu L."/>
            <person name="Ma J."/>
        </authorList>
    </citation>
    <scope>NUCLEOTIDE SEQUENCE [LARGE SCALE GENOMIC DNA]</scope>
    <source>
        <strain evidence="4 5">JCM 19585</strain>
    </source>
</reference>
<organism evidence="4 5">
    <name type="scientific">Halarchaeum grantii</name>
    <dbReference type="NCBI Taxonomy" id="1193105"/>
    <lineage>
        <taxon>Archaea</taxon>
        <taxon>Methanobacteriati</taxon>
        <taxon>Methanobacteriota</taxon>
        <taxon>Stenosarchaea group</taxon>
        <taxon>Halobacteria</taxon>
        <taxon>Halobacteriales</taxon>
        <taxon>Halobacteriaceae</taxon>
    </lineage>
</organism>
<evidence type="ECO:0000256" key="2">
    <source>
        <dbReference type="ARBA" id="ARBA00022857"/>
    </source>
</evidence>